<feature type="domain" description="Peptidase S8/S53" evidence="8">
    <location>
        <begin position="155"/>
        <end position="456"/>
    </location>
</feature>
<organism evidence="9 10">
    <name type="scientific">Maribacter luteus</name>
    <dbReference type="NCBI Taxonomy" id="2594478"/>
    <lineage>
        <taxon>Bacteria</taxon>
        <taxon>Pseudomonadati</taxon>
        <taxon>Bacteroidota</taxon>
        <taxon>Flavobacteriia</taxon>
        <taxon>Flavobacteriales</taxon>
        <taxon>Flavobacteriaceae</taxon>
        <taxon>Maribacter</taxon>
    </lineage>
</organism>
<feature type="chain" id="PRO_5026340268" evidence="7">
    <location>
        <begin position="27"/>
        <end position="466"/>
    </location>
</feature>
<dbReference type="InterPro" id="IPR036852">
    <property type="entry name" value="Peptidase_S8/S53_dom_sf"/>
</dbReference>
<comment type="similarity">
    <text evidence="1 5 6">Belongs to the peptidase S8 family.</text>
</comment>
<dbReference type="PRINTS" id="PR00723">
    <property type="entry name" value="SUBTILISIN"/>
</dbReference>
<dbReference type="PROSITE" id="PS51257">
    <property type="entry name" value="PROKAR_LIPOPROTEIN"/>
    <property type="match status" value="1"/>
</dbReference>
<evidence type="ECO:0000256" key="7">
    <source>
        <dbReference type="SAM" id="SignalP"/>
    </source>
</evidence>
<evidence type="ECO:0000256" key="2">
    <source>
        <dbReference type="ARBA" id="ARBA00022670"/>
    </source>
</evidence>
<evidence type="ECO:0000313" key="9">
    <source>
        <dbReference type="EMBL" id="MRX66129.1"/>
    </source>
</evidence>
<evidence type="ECO:0000313" key="10">
    <source>
        <dbReference type="Proteomes" id="UP000443153"/>
    </source>
</evidence>
<keyword evidence="4 5" id="KW-0720">Serine protease</keyword>
<keyword evidence="7" id="KW-0732">Signal</keyword>
<dbReference type="SUPFAM" id="SSF52743">
    <property type="entry name" value="Subtilisin-like"/>
    <property type="match status" value="1"/>
</dbReference>
<evidence type="ECO:0000256" key="1">
    <source>
        <dbReference type="ARBA" id="ARBA00011073"/>
    </source>
</evidence>
<dbReference type="EMBL" id="WKJH01000030">
    <property type="protein sequence ID" value="MRX66129.1"/>
    <property type="molecule type" value="Genomic_DNA"/>
</dbReference>
<dbReference type="RefSeq" id="WP_154369646.1">
    <property type="nucleotide sequence ID" value="NZ_WKJH01000030.1"/>
</dbReference>
<keyword evidence="10" id="KW-1185">Reference proteome</keyword>
<feature type="signal peptide" evidence="7">
    <location>
        <begin position="1"/>
        <end position="26"/>
    </location>
</feature>
<reference evidence="9 10" key="1">
    <citation type="submission" date="2019-11" db="EMBL/GenBank/DDBJ databases">
        <title>Maribacter lutea sp. nov., a marine bacterium isolated from intertidal sand.</title>
        <authorList>
            <person name="Liu A."/>
        </authorList>
    </citation>
    <scope>NUCLEOTIDE SEQUENCE [LARGE SCALE GENOMIC DNA]</scope>
    <source>
        <strain evidence="9 10">RZ05</strain>
    </source>
</reference>
<dbReference type="PROSITE" id="PS00138">
    <property type="entry name" value="SUBTILASE_SER"/>
    <property type="match status" value="1"/>
</dbReference>
<accession>A0A6I2MT43</accession>
<dbReference type="PANTHER" id="PTHR43806:SF11">
    <property type="entry name" value="CEREVISIN-RELATED"/>
    <property type="match status" value="1"/>
</dbReference>
<evidence type="ECO:0000259" key="8">
    <source>
        <dbReference type="Pfam" id="PF00082"/>
    </source>
</evidence>
<dbReference type="PROSITE" id="PS00136">
    <property type="entry name" value="SUBTILASE_ASP"/>
    <property type="match status" value="1"/>
</dbReference>
<evidence type="ECO:0000256" key="3">
    <source>
        <dbReference type="ARBA" id="ARBA00022801"/>
    </source>
</evidence>
<evidence type="ECO:0000256" key="4">
    <source>
        <dbReference type="ARBA" id="ARBA00022825"/>
    </source>
</evidence>
<dbReference type="PROSITE" id="PS00137">
    <property type="entry name" value="SUBTILASE_HIS"/>
    <property type="match status" value="1"/>
</dbReference>
<protein>
    <submittedName>
        <fullName evidence="9">S8 family serine peptidase</fullName>
    </submittedName>
</protein>
<name>A0A6I2MT43_9FLAO</name>
<feature type="active site" description="Charge relay system" evidence="5">
    <location>
        <position position="202"/>
    </location>
</feature>
<evidence type="ECO:0000256" key="6">
    <source>
        <dbReference type="RuleBase" id="RU003355"/>
    </source>
</evidence>
<dbReference type="InterPro" id="IPR050131">
    <property type="entry name" value="Peptidase_S8_subtilisin-like"/>
</dbReference>
<dbReference type="OrthoDB" id="9798386at2"/>
<dbReference type="Proteomes" id="UP000443153">
    <property type="component" value="Unassembled WGS sequence"/>
</dbReference>
<keyword evidence="3 5" id="KW-0378">Hydrolase</keyword>
<proteinExistence type="inferred from homology"/>
<feature type="active site" description="Charge relay system" evidence="5">
    <location>
        <position position="164"/>
    </location>
</feature>
<dbReference type="Gene3D" id="3.40.50.200">
    <property type="entry name" value="Peptidase S8/S53 domain"/>
    <property type="match status" value="1"/>
</dbReference>
<gene>
    <name evidence="9" type="ORF">GJ691_18400</name>
</gene>
<evidence type="ECO:0000256" key="5">
    <source>
        <dbReference type="PROSITE-ProRule" id="PRU01240"/>
    </source>
</evidence>
<comment type="caution">
    <text evidence="9">The sequence shown here is derived from an EMBL/GenBank/DDBJ whole genome shotgun (WGS) entry which is preliminary data.</text>
</comment>
<dbReference type="InterPro" id="IPR023828">
    <property type="entry name" value="Peptidase_S8_Ser-AS"/>
</dbReference>
<dbReference type="AlphaFoldDB" id="A0A6I2MT43"/>
<dbReference type="GO" id="GO:0004252">
    <property type="term" value="F:serine-type endopeptidase activity"/>
    <property type="evidence" value="ECO:0007669"/>
    <property type="project" value="UniProtKB-UniRule"/>
</dbReference>
<dbReference type="PANTHER" id="PTHR43806">
    <property type="entry name" value="PEPTIDASE S8"/>
    <property type="match status" value="1"/>
</dbReference>
<dbReference type="InterPro" id="IPR000209">
    <property type="entry name" value="Peptidase_S8/S53_dom"/>
</dbReference>
<sequence>MKKNLKNLKKIFLPTCLAFLFFSSCSTENEAINDTEINAIYAKTSSKSDYVVLLKNESIPDGFETEMESLGATVKSMIPEIGVAIISSTETISSKIASKAKVRSVVPDFNVQWIDPELYPEASPLSIGSDEPFFDYLWGMDAIDAPEAWNTGQTGSGVRIAVLDSGIDAEHPDISPNLNTSLSASFIDGEDWNVADGFYFNHGTHVAGTIAAADNEIGVIGVAPNAEIVAVKVLSEFSGSGPFSSINAGIVYAALIDADVINMSLGATFNKNGFITLEDGSVTKVPAKYISEIRHAQQRAIDFAYKNGTTIVVSAGNGGANFDGNGSTTKLPASLNNVISVSATAPYSWAEDPTTDLDVPASYTDYGKSHVTVSAPGGDFDSPSSLWYYDMVLSTIPGGWSWSAGTSMASPHVAGIAALIIGKNGGEMNPHEVTKQLTGTADKIDGNGVSAYHGKGRVNAYRAVTE</sequence>
<feature type="active site" description="Charge relay system" evidence="5">
    <location>
        <position position="407"/>
    </location>
</feature>
<dbReference type="GO" id="GO:0006508">
    <property type="term" value="P:proteolysis"/>
    <property type="evidence" value="ECO:0007669"/>
    <property type="project" value="UniProtKB-KW"/>
</dbReference>
<dbReference type="InterPro" id="IPR015500">
    <property type="entry name" value="Peptidase_S8_subtilisin-rel"/>
</dbReference>
<dbReference type="PROSITE" id="PS51892">
    <property type="entry name" value="SUBTILASE"/>
    <property type="match status" value="1"/>
</dbReference>
<dbReference type="Pfam" id="PF00082">
    <property type="entry name" value="Peptidase_S8"/>
    <property type="match status" value="1"/>
</dbReference>
<dbReference type="InterPro" id="IPR023827">
    <property type="entry name" value="Peptidase_S8_Asp-AS"/>
</dbReference>
<keyword evidence="2 5" id="KW-0645">Protease</keyword>
<dbReference type="InterPro" id="IPR022398">
    <property type="entry name" value="Peptidase_S8_His-AS"/>
</dbReference>